<sequence length="504" mass="57041">MLSHEAQANNNLKVIFIPLSSKSHMMPLVDMARLFSMHGVDTTIVATADNAEIFQKSIDRDFSHGQSIKTHVLEFPTEQVKLPVGNETNTDTPRNLTPKIHEDFVIVQKQIENYLLGLGELEVDCIVSDLCYHGTAEAATKLGIRRIVFTPASVISRCAELWFEQHTAHTEVESDSNKFTIVGFPHKLEMTRSQLPCWMRKPTMFGRIMKVLNDSSRRSYGAVFNSFHSLEGAYEEHYKNAFGTKCWSLGPVSSWVNQDVSDKAERGHKKVEEEEDEDGDLFKWLNSKKENSVIYVCFGSVNKLSTSQLIEIAHALEASSHDFIWVVRKNNDKEGEDEGFMEEFEKRVKESNKGYLIWGWAPQLLILENKAIGAIVTHCGWSTATESINIGLPMVTWPLFADQFFNEKMLVDVLKIGVSVGAKEWRNYDEFGSEVVKRNEIEKAIRLVMENGKEAEEMRLRAKSLSDDAKKAILVGGSSHANLTLLIEELKSLKLQRLNANKPN</sequence>
<reference evidence="1" key="1">
    <citation type="submission" date="2023-10" db="EMBL/GenBank/DDBJ databases">
        <authorList>
            <person name="Rodriguez Cubillos JULIANA M."/>
            <person name="De Vega J."/>
        </authorList>
    </citation>
    <scope>NUCLEOTIDE SEQUENCE</scope>
</reference>
<comment type="caution">
    <text evidence="1">The sequence shown here is derived from an EMBL/GenBank/DDBJ whole genome shotgun (WGS) entry which is preliminary data.</text>
</comment>
<name>A0ACB0JW26_TRIPR</name>
<dbReference type="Proteomes" id="UP001177021">
    <property type="component" value="Unassembled WGS sequence"/>
</dbReference>
<organism evidence="1 2">
    <name type="scientific">Trifolium pratense</name>
    <name type="common">Red clover</name>
    <dbReference type="NCBI Taxonomy" id="57577"/>
    <lineage>
        <taxon>Eukaryota</taxon>
        <taxon>Viridiplantae</taxon>
        <taxon>Streptophyta</taxon>
        <taxon>Embryophyta</taxon>
        <taxon>Tracheophyta</taxon>
        <taxon>Spermatophyta</taxon>
        <taxon>Magnoliopsida</taxon>
        <taxon>eudicotyledons</taxon>
        <taxon>Gunneridae</taxon>
        <taxon>Pentapetalae</taxon>
        <taxon>rosids</taxon>
        <taxon>fabids</taxon>
        <taxon>Fabales</taxon>
        <taxon>Fabaceae</taxon>
        <taxon>Papilionoideae</taxon>
        <taxon>50 kb inversion clade</taxon>
        <taxon>NPAAA clade</taxon>
        <taxon>Hologalegina</taxon>
        <taxon>IRL clade</taxon>
        <taxon>Trifolieae</taxon>
        <taxon>Trifolium</taxon>
    </lineage>
</organism>
<evidence type="ECO:0000313" key="2">
    <source>
        <dbReference type="Proteomes" id="UP001177021"/>
    </source>
</evidence>
<accession>A0ACB0JW26</accession>
<dbReference type="EMBL" id="CASHSV030000109">
    <property type="protein sequence ID" value="CAJ2647927.1"/>
    <property type="molecule type" value="Genomic_DNA"/>
</dbReference>
<gene>
    <name evidence="1" type="ORF">MILVUS5_LOCUS16357</name>
</gene>
<protein>
    <submittedName>
        <fullName evidence="1">Uncharacterized protein</fullName>
    </submittedName>
</protein>
<proteinExistence type="predicted"/>
<keyword evidence="2" id="KW-1185">Reference proteome</keyword>
<evidence type="ECO:0000313" key="1">
    <source>
        <dbReference type="EMBL" id="CAJ2647927.1"/>
    </source>
</evidence>